<dbReference type="AlphaFoldDB" id="A0A1X7U9K4"/>
<dbReference type="InterPro" id="IPR006612">
    <property type="entry name" value="THAP_Znf"/>
</dbReference>
<keyword evidence="4" id="KW-0862">Zinc</keyword>
<evidence type="ECO:0000256" key="1">
    <source>
        <dbReference type="ARBA" id="ARBA00001968"/>
    </source>
</evidence>
<dbReference type="InterPro" id="IPR027806">
    <property type="entry name" value="HARBI1_dom"/>
</dbReference>
<keyword evidence="2" id="KW-0479">Metal-binding</keyword>
<dbReference type="InParanoid" id="A0A1X7U9K4"/>
<evidence type="ECO:0000256" key="3">
    <source>
        <dbReference type="ARBA" id="ARBA00022771"/>
    </source>
</evidence>
<keyword evidence="3 6" id="KW-0863">Zinc-finger</keyword>
<evidence type="ECO:0000313" key="8">
    <source>
        <dbReference type="EnsemblMetazoa" id="Aqu2.1.24164_001"/>
    </source>
</evidence>
<dbReference type="eggNOG" id="ENOG502RXBE">
    <property type="taxonomic scope" value="Eukaryota"/>
</dbReference>
<feature type="domain" description="THAP-type" evidence="7">
    <location>
        <begin position="1"/>
        <end position="92"/>
    </location>
</feature>
<comment type="cofactor">
    <cofactor evidence="1">
        <name>a divalent metal cation</name>
        <dbReference type="ChEBI" id="CHEBI:60240"/>
    </cofactor>
</comment>
<dbReference type="GO" id="GO:0003677">
    <property type="term" value="F:DNA binding"/>
    <property type="evidence" value="ECO:0007669"/>
    <property type="project" value="UniProtKB-UniRule"/>
</dbReference>
<dbReference type="SUPFAM" id="SSF57716">
    <property type="entry name" value="Glucocorticoid receptor-like (DNA-binding domain)"/>
    <property type="match status" value="1"/>
</dbReference>
<dbReference type="PANTHER" id="PTHR23080">
    <property type="entry name" value="THAP DOMAIN PROTEIN"/>
    <property type="match status" value="1"/>
</dbReference>
<reference evidence="8" key="1">
    <citation type="submission" date="2017-05" db="UniProtKB">
        <authorList>
            <consortium name="EnsemblMetazoa"/>
        </authorList>
    </citation>
    <scope>IDENTIFICATION</scope>
</reference>
<dbReference type="EnsemblMetazoa" id="Aqu2.1.24164_001">
    <property type="protein sequence ID" value="Aqu2.1.24164_001"/>
    <property type="gene ID" value="Aqu2.1.24164"/>
</dbReference>
<name>A0A1X7U9K4_AMPQE</name>
<sequence length="301" mass="34027">MVNFCAVIGCSNHEHKDIKKSFYCLPGIIKHQGSETEPLTSRRQREWLATINRSDIKTSNYQYTLVCSDPFISGCPSQLYDTTNPDWVPSISLGYIRTASGPATSNARYSRALMRASKRQRVCESDKDADEVEQNQQDDNTVSRVFHHVINVLFIKLKPLILWPERDILLATMLMCFRKTVPAQAFSTYKHHNTVKYLIGVTPQEICGLLNNLIPGGVILADRGFDISESVAAWAVNVTIPSFTRGKKQLSGIGIEQTRCIANVWIHVECVIGLLRQKYTILTETQWRLTMSKVKMATNQC</sequence>
<dbReference type="OrthoDB" id="7331812at2759"/>
<organism evidence="8">
    <name type="scientific">Amphimedon queenslandica</name>
    <name type="common">Sponge</name>
    <dbReference type="NCBI Taxonomy" id="400682"/>
    <lineage>
        <taxon>Eukaryota</taxon>
        <taxon>Metazoa</taxon>
        <taxon>Porifera</taxon>
        <taxon>Demospongiae</taxon>
        <taxon>Heteroscleromorpha</taxon>
        <taxon>Haplosclerida</taxon>
        <taxon>Niphatidae</taxon>
        <taxon>Amphimedon</taxon>
    </lineage>
</organism>
<evidence type="ECO:0000256" key="6">
    <source>
        <dbReference type="PROSITE-ProRule" id="PRU00309"/>
    </source>
</evidence>
<accession>A0A1X7U9K4</accession>
<dbReference type="OMA" id="CIANVWI"/>
<dbReference type="STRING" id="400682.A0A1X7U9K4"/>
<proteinExistence type="predicted"/>
<evidence type="ECO:0000256" key="2">
    <source>
        <dbReference type="ARBA" id="ARBA00022723"/>
    </source>
</evidence>
<dbReference type="PROSITE" id="PS50950">
    <property type="entry name" value="ZF_THAP"/>
    <property type="match status" value="1"/>
</dbReference>
<protein>
    <recommendedName>
        <fullName evidence="7">THAP-type domain-containing protein</fullName>
    </recommendedName>
</protein>
<evidence type="ECO:0000256" key="5">
    <source>
        <dbReference type="ARBA" id="ARBA00023125"/>
    </source>
</evidence>
<keyword evidence="5 6" id="KW-0238">DNA-binding</keyword>
<evidence type="ECO:0000256" key="4">
    <source>
        <dbReference type="ARBA" id="ARBA00022833"/>
    </source>
</evidence>
<dbReference type="Pfam" id="PF13359">
    <property type="entry name" value="DDE_Tnp_4"/>
    <property type="match status" value="1"/>
</dbReference>
<dbReference type="SMART" id="SM00980">
    <property type="entry name" value="THAP"/>
    <property type="match status" value="1"/>
</dbReference>
<dbReference type="GO" id="GO:0008270">
    <property type="term" value="F:zinc ion binding"/>
    <property type="evidence" value="ECO:0007669"/>
    <property type="project" value="UniProtKB-KW"/>
</dbReference>
<evidence type="ECO:0000259" key="7">
    <source>
        <dbReference type="PROSITE" id="PS50950"/>
    </source>
</evidence>
<dbReference type="Pfam" id="PF05485">
    <property type="entry name" value="THAP"/>
    <property type="match status" value="1"/>
</dbReference>